<name>A0ABW9Z6K7_9FLAO</name>
<feature type="signal peptide" evidence="1">
    <location>
        <begin position="1"/>
        <end position="21"/>
    </location>
</feature>
<protein>
    <recommendedName>
        <fullName evidence="4">Lipocalin-like domain-containing protein</fullName>
    </recommendedName>
</protein>
<evidence type="ECO:0000313" key="3">
    <source>
        <dbReference type="Proteomes" id="UP000798602"/>
    </source>
</evidence>
<feature type="chain" id="PRO_5047150265" description="Lipocalin-like domain-containing protein" evidence="1">
    <location>
        <begin position="22"/>
        <end position="157"/>
    </location>
</feature>
<proteinExistence type="predicted"/>
<sequence length="157" mass="17243">MKKMKTTPLFAIVGGLFLAVACSSDDDSSSSNNPTPTQVTNTVTSGTWRITSYLDNGQDETYHFTNYNFNFAANNVLTANNGTNNYSGIWSVTNDDSDDDSPSNDVDFNILFSTSTPASFQDLTDDWDILEITNSKIRLRDVSGGDGDTDFLTFEKN</sequence>
<accession>A0ABW9Z6K7</accession>
<evidence type="ECO:0000256" key="1">
    <source>
        <dbReference type="SAM" id="SignalP"/>
    </source>
</evidence>
<dbReference type="EMBL" id="JAABLM010000004">
    <property type="protein sequence ID" value="NBL64487.1"/>
    <property type="molecule type" value="Genomic_DNA"/>
</dbReference>
<evidence type="ECO:0008006" key="4">
    <source>
        <dbReference type="Google" id="ProtNLM"/>
    </source>
</evidence>
<dbReference type="PROSITE" id="PS51257">
    <property type="entry name" value="PROKAR_LIPOPROTEIN"/>
    <property type="match status" value="1"/>
</dbReference>
<keyword evidence="1" id="KW-0732">Signal</keyword>
<dbReference type="Proteomes" id="UP000798602">
    <property type="component" value="Unassembled WGS sequence"/>
</dbReference>
<gene>
    <name evidence="2" type="ORF">GV828_04645</name>
</gene>
<reference evidence="3" key="1">
    <citation type="submission" date="2020-01" db="EMBL/GenBank/DDBJ databases">
        <title>Sphingomonas sp. strain CSW-10.</title>
        <authorList>
            <person name="Chen W.-M."/>
        </authorList>
    </citation>
    <scope>NUCLEOTIDE SEQUENCE [LARGE SCALE GENOMIC DNA]</scope>
    <source>
        <strain evidence="3">NST-5</strain>
    </source>
</reference>
<evidence type="ECO:0000313" key="2">
    <source>
        <dbReference type="EMBL" id="NBL64487.1"/>
    </source>
</evidence>
<keyword evidence="3" id="KW-1185">Reference proteome</keyword>
<comment type="caution">
    <text evidence="2">The sequence shown here is derived from an EMBL/GenBank/DDBJ whole genome shotgun (WGS) entry which is preliminary data.</text>
</comment>
<organism evidence="2 3">
    <name type="scientific">Flavobacterium ichthyis</name>
    <dbReference type="NCBI Taxonomy" id="2698827"/>
    <lineage>
        <taxon>Bacteria</taxon>
        <taxon>Pseudomonadati</taxon>
        <taxon>Bacteroidota</taxon>
        <taxon>Flavobacteriia</taxon>
        <taxon>Flavobacteriales</taxon>
        <taxon>Flavobacteriaceae</taxon>
        <taxon>Flavobacterium</taxon>
    </lineage>
</organism>